<name>A0A834HZK1_RHYFE</name>
<dbReference type="AlphaFoldDB" id="A0A834HZK1"/>
<feature type="chain" id="PRO_5032797744" evidence="2">
    <location>
        <begin position="27"/>
        <end position="242"/>
    </location>
</feature>
<feature type="signal peptide" evidence="2">
    <location>
        <begin position="1"/>
        <end position="26"/>
    </location>
</feature>
<sequence length="242" mass="24609">MFTMFVTTLAPVALLFFFLVDDSVSGNILCRINRNCTGIECPAVNCTGSDTPQPPKCGECCSRCGPGSANSTSGLVGKCLIKANCSAVTCPVLECPGNLTIVPPKCGECCSSCGASKTVIGIGFNIKANCTGDNCTLTTASLNSTSLYAKLSINGTLKNKCTGGDCSTSSSITTQNSLNSTQSSSKLSDDGDSESKTNCSSVTCPPLECAGNSTLTPAADGDCCPSCQPKNATSTITTTTES</sequence>
<accession>A0A834HZK1</accession>
<evidence type="ECO:0000256" key="1">
    <source>
        <dbReference type="SAM" id="MobiDB-lite"/>
    </source>
</evidence>
<proteinExistence type="predicted"/>
<feature type="region of interest" description="Disordered" evidence="1">
    <location>
        <begin position="168"/>
        <end position="207"/>
    </location>
</feature>
<keyword evidence="4" id="KW-1185">Reference proteome</keyword>
<protein>
    <submittedName>
        <fullName evidence="3">Uncharacterized protein</fullName>
    </submittedName>
</protein>
<evidence type="ECO:0000313" key="4">
    <source>
        <dbReference type="Proteomes" id="UP000625711"/>
    </source>
</evidence>
<feature type="compositionally biased region" description="Low complexity" evidence="1">
    <location>
        <begin position="168"/>
        <end position="186"/>
    </location>
</feature>
<dbReference type="OrthoDB" id="10666057at2759"/>
<keyword evidence="2" id="KW-0732">Signal</keyword>
<reference evidence="3" key="1">
    <citation type="submission" date="2020-08" db="EMBL/GenBank/DDBJ databases">
        <title>Genome sequencing and assembly of the red palm weevil Rhynchophorus ferrugineus.</title>
        <authorList>
            <person name="Dias G.B."/>
            <person name="Bergman C.M."/>
            <person name="Manee M."/>
        </authorList>
    </citation>
    <scope>NUCLEOTIDE SEQUENCE</scope>
    <source>
        <strain evidence="3">AA-2017</strain>
        <tissue evidence="3">Whole larva</tissue>
    </source>
</reference>
<dbReference type="EMBL" id="JAACXV010014113">
    <property type="protein sequence ID" value="KAF7270319.1"/>
    <property type="molecule type" value="Genomic_DNA"/>
</dbReference>
<organism evidence="3 4">
    <name type="scientific">Rhynchophorus ferrugineus</name>
    <name type="common">Red palm weevil</name>
    <name type="synonym">Curculio ferrugineus</name>
    <dbReference type="NCBI Taxonomy" id="354439"/>
    <lineage>
        <taxon>Eukaryota</taxon>
        <taxon>Metazoa</taxon>
        <taxon>Ecdysozoa</taxon>
        <taxon>Arthropoda</taxon>
        <taxon>Hexapoda</taxon>
        <taxon>Insecta</taxon>
        <taxon>Pterygota</taxon>
        <taxon>Neoptera</taxon>
        <taxon>Endopterygota</taxon>
        <taxon>Coleoptera</taxon>
        <taxon>Polyphaga</taxon>
        <taxon>Cucujiformia</taxon>
        <taxon>Curculionidae</taxon>
        <taxon>Dryophthorinae</taxon>
        <taxon>Rhynchophorus</taxon>
    </lineage>
</organism>
<gene>
    <name evidence="3" type="ORF">GWI33_016718</name>
</gene>
<comment type="caution">
    <text evidence="3">The sequence shown here is derived from an EMBL/GenBank/DDBJ whole genome shotgun (WGS) entry which is preliminary data.</text>
</comment>
<evidence type="ECO:0000313" key="3">
    <source>
        <dbReference type="EMBL" id="KAF7270319.1"/>
    </source>
</evidence>
<dbReference type="Proteomes" id="UP000625711">
    <property type="component" value="Unassembled WGS sequence"/>
</dbReference>
<evidence type="ECO:0000256" key="2">
    <source>
        <dbReference type="SAM" id="SignalP"/>
    </source>
</evidence>